<dbReference type="InterPro" id="IPR013525">
    <property type="entry name" value="ABC2_TM"/>
</dbReference>
<evidence type="ECO:0000256" key="1">
    <source>
        <dbReference type="ARBA" id="ARBA00004141"/>
    </source>
</evidence>
<dbReference type="Proteomes" id="UP001501326">
    <property type="component" value="Unassembled WGS sequence"/>
</dbReference>
<evidence type="ECO:0000313" key="8">
    <source>
        <dbReference type="EMBL" id="GAA2738859.1"/>
    </source>
</evidence>
<keyword evidence="9" id="KW-1185">Reference proteome</keyword>
<comment type="subcellular location">
    <subcellularLocation>
        <location evidence="1">Membrane</location>
        <topology evidence="1">Multi-pass membrane protein</topology>
    </subcellularLocation>
</comment>
<dbReference type="EMBL" id="BAAARN010000004">
    <property type="protein sequence ID" value="GAA2738859.1"/>
    <property type="molecule type" value="Genomic_DNA"/>
</dbReference>
<proteinExistence type="predicted"/>
<feature type="domain" description="ABC-2 type transporter transmembrane" evidence="7">
    <location>
        <begin position="26"/>
        <end position="228"/>
    </location>
</feature>
<dbReference type="PANTHER" id="PTHR43229:SF2">
    <property type="entry name" value="NODULATION PROTEIN J"/>
    <property type="match status" value="1"/>
</dbReference>
<reference evidence="8 9" key="1">
    <citation type="journal article" date="2019" name="Int. J. Syst. Evol. Microbiol.">
        <title>The Global Catalogue of Microorganisms (GCM) 10K type strain sequencing project: providing services to taxonomists for standard genome sequencing and annotation.</title>
        <authorList>
            <consortium name="The Broad Institute Genomics Platform"/>
            <consortium name="The Broad Institute Genome Sequencing Center for Infectious Disease"/>
            <person name="Wu L."/>
            <person name="Ma J."/>
        </authorList>
    </citation>
    <scope>NUCLEOTIDE SEQUENCE [LARGE SCALE GENOMIC DNA]</scope>
    <source>
        <strain evidence="8 9">JCM 16378</strain>
    </source>
</reference>
<protein>
    <submittedName>
        <fullName evidence="8">ABC transporter permease</fullName>
    </submittedName>
</protein>
<dbReference type="InterPro" id="IPR051784">
    <property type="entry name" value="Nod_factor_ABC_transporter"/>
</dbReference>
<dbReference type="PIRSF" id="PIRSF006648">
    <property type="entry name" value="DrrB"/>
    <property type="match status" value="1"/>
</dbReference>
<dbReference type="RefSeq" id="WP_344195258.1">
    <property type="nucleotide sequence ID" value="NZ_BAAARN010000004.1"/>
</dbReference>
<evidence type="ECO:0000313" key="9">
    <source>
        <dbReference type="Proteomes" id="UP001501326"/>
    </source>
</evidence>
<evidence type="ECO:0000259" key="7">
    <source>
        <dbReference type="Pfam" id="PF01061"/>
    </source>
</evidence>
<comment type="caution">
    <text evidence="8">The sequence shown here is derived from an EMBL/GenBank/DDBJ whole genome shotgun (WGS) entry which is preliminary data.</text>
</comment>
<keyword evidence="3 6" id="KW-1133">Transmembrane helix</keyword>
<dbReference type="InterPro" id="IPR000412">
    <property type="entry name" value="ABC_2_transport"/>
</dbReference>
<feature type="transmembrane region" description="Helical" evidence="6">
    <location>
        <begin position="74"/>
        <end position="96"/>
    </location>
</feature>
<gene>
    <name evidence="8" type="ORF">GCM10009867_32140</name>
</gene>
<evidence type="ECO:0000256" key="2">
    <source>
        <dbReference type="ARBA" id="ARBA00022692"/>
    </source>
</evidence>
<feature type="transmembrane region" description="Helical" evidence="6">
    <location>
        <begin position="238"/>
        <end position="260"/>
    </location>
</feature>
<feature type="transmembrane region" description="Helical" evidence="6">
    <location>
        <begin position="186"/>
        <end position="204"/>
    </location>
</feature>
<organism evidence="8 9">
    <name type="scientific">Pedococcus aerophilus</name>
    <dbReference type="NCBI Taxonomy" id="436356"/>
    <lineage>
        <taxon>Bacteria</taxon>
        <taxon>Bacillati</taxon>
        <taxon>Actinomycetota</taxon>
        <taxon>Actinomycetes</taxon>
        <taxon>Micrococcales</taxon>
        <taxon>Intrasporangiaceae</taxon>
        <taxon>Pedococcus</taxon>
    </lineage>
</organism>
<accession>A0ABN3UV25</accession>
<dbReference type="Pfam" id="PF01061">
    <property type="entry name" value="ABC2_membrane"/>
    <property type="match status" value="1"/>
</dbReference>
<evidence type="ECO:0000256" key="4">
    <source>
        <dbReference type="ARBA" id="ARBA00023136"/>
    </source>
</evidence>
<name>A0ABN3UV25_9MICO</name>
<dbReference type="PANTHER" id="PTHR43229">
    <property type="entry name" value="NODULATION PROTEIN J"/>
    <property type="match status" value="1"/>
</dbReference>
<keyword evidence="2 6" id="KW-0812">Transmembrane</keyword>
<feature type="transmembrane region" description="Helical" evidence="6">
    <location>
        <begin position="158"/>
        <end position="179"/>
    </location>
</feature>
<evidence type="ECO:0000256" key="6">
    <source>
        <dbReference type="SAM" id="Phobius"/>
    </source>
</evidence>
<keyword evidence="5" id="KW-0046">Antibiotic resistance</keyword>
<feature type="transmembrane region" description="Helical" evidence="6">
    <location>
        <begin position="42"/>
        <end position="62"/>
    </location>
</feature>
<keyword evidence="4 6" id="KW-0472">Membrane</keyword>
<evidence type="ECO:0000256" key="5">
    <source>
        <dbReference type="ARBA" id="ARBA00023251"/>
    </source>
</evidence>
<sequence length="266" mass="28150">MTTTTHRLEAQGTQGAVPALGGLNPTLLRLEVRRLLRNRRTLVFAVIMPVAFFFMFGTGQSYSNQDAGHGNVAAYVMIDLALYGAMLSTTSAGAMVSVERAQGWSRQLRLTPLTSAAYIAVKVLVALVLAAISIVVTYGAAALGGARAEPAVWVETALAVWIGSLVFAAFGVFMGYLLPSENVMQVLGPVLALFAFLGGIFVPLEQLGHAFQDVATVTPMYGLGELVRTPLTGDAPGWAAVANVAVWFAVFVGGAVWRFGRDTARV</sequence>
<feature type="transmembrane region" description="Helical" evidence="6">
    <location>
        <begin position="117"/>
        <end position="138"/>
    </location>
</feature>
<evidence type="ECO:0000256" key="3">
    <source>
        <dbReference type="ARBA" id="ARBA00022989"/>
    </source>
</evidence>